<dbReference type="WBParaSite" id="PDA_v2.g10842.t1">
    <property type="protein sequence ID" value="PDA_v2.g10842.t1"/>
    <property type="gene ID" value="PDA_v2.g10842"/>
</dbReference>
<dbReference type="Proteomes" id="UP000887578">
    <property type="component" value="Unplaced"/>
</dbReference>
<sequence>MVDGRPINLGLWQTVSQEYYDRLRPLSYPKTDCFLLCFSLVNVESFENIRKKWYPEVFLHCPKTPVILVGTKLDLREDKTVINELHDRGLAPVSTEQGLQMSSTVKYVECSAMTKVGVKQVFDEAIQAVLFPSPVNTKKSCSVL</sequence>
<keyword evidence="1" id="KW-0547">Nucleotide-binding</keyword>
<dbReference type="GO" id="GO:0005525">
    <property type="term" value="F:GTP binding"/>
    <property type="evidence" value="ECO:0007669"/>
    <property type="project" value="UniProtKB-KW"/>
</dbReference>
<evidence type="ECO:0000313" key="4">
    <source>
        <dbReference type="WBParaSite" id="PDA_v2.g10842.t1"/>
    </source>
</evidence>
<dbReference type="SMART" id="SM00174">
    <property type="entry name" value="RHO"/>
    <property type="match status" value="1"/>
</dbReference>
<dbReference type="InterPro" id="IPR027417">
    <property type="entry name" value="P-loop_NTPase"/>
</dbReference>
<dbReference type="PROSITE" id="PS51421">
    <property type="entry name" value="RAS"/>
    <property type="match status" value="1"/>
</dbReference>
<organism evidence="3 4">
    <name type="scientific">Panagrolaimus davidi</name>
    <dbReference type="NCBI Taxonomy" id="227884"/>
    <lineage>
        <taxon>Eukaryota</taxon>
        <taxon>Metazoa</taxon>
        <taxon>Ecdysozoa</taxon>
        <taxon>Nematoda</taxon>
        <taxon>Chromadorea</taxon>
        <taxon>Rhabditida</taxon>
        <taxon>Tylenchina</taxon>
        <taxon>Panagrolaimomorpha</taxon>
        <taxon>Panagrolaimoidea</taxon>
        <taxon>Panagrolaimidae</taxon>
        <taxon>Panagrolaimus</taxon>
    </lineage>
</organism>
<dbReference type="SUPFAM" id="SSF52540">
    <property type="entry name" value="P-loop containing nucleoside triphosphate hydrolases"/>
    <property type="match status" value="1"/>
</dbReference>
<accession>A0A914NZE0</accession>
<dbReference type="Gene3D" id="3.40.50.300">
    <property type="entry name" value="P-loop containing nucleotide triphosphate hydrolases"/>
    <property type="match status" value="1"/>
</dbReference>
<keyword evidence="3" id="KW-1185">Reference proteome</keyword>
<protein>
    <submittedName>
        <fullName evidence="4">Ras-related C3 botulinum toxin substrate 1</fullName>
    </submittedName>
</protein>
<dbReference type="PRINTS" id="PR00449">
    <property type="entry name" value="RASTRNSFRMNG"/>
</dbReference>
<dbReference type="NCBIfam" id="TIGR00231">
    <property type="entry name" value="small_GTP"/>
    <property type="match status" value="1"/>
</dbReference>
<evidence type="ECO:0000313" key="3">
    <source>
        <dbReference type="Proteomes" id="UP000887578"/>
    </source>
</evidence>
<proteinExistence type="predicted"/>
<dbReference type="PANTHER" id="PTHR24072">
    <property type="entry name" value="RHO FAMILY GTPASE"/>
    <property type="match status" value="1"/>
</dbReference>
<dbReference type="InterPro" id="IPR005225">
    <property type="entry name" value="Small_GTP-bd"/>
</dbReference>
<dbReference type="InterPro" id="IPR001806">
    <property type="entry name" value="Small_GTPase"/>
</dbReference>
<dbReference type="InterPro" id="IPR003578">
    <property type="entry name" value="Small_GTPase_Rho"/>
</dbReference>
<dbReference type="GO" id="GO:0003924">
    <property type="term" value="F:GTPase activity"/>
    <property type="evidence" value="ECO:0007669"/>
    <property type="project" value="InterPro"/>
</dbReference>
<dbReference type="SMART" id="SM00175">
    <property type="entry name" value="RAB"/>
    <property type="match status" value="1"/>
</dbReference>
<dbReference type="GO" id="GO:0007264">
    <property type="term" value="P:small GTPase-mediated signal transduction"/>
    <property type="evidence" value="ECO:0007669"/>
    <property type="project" value="InterPro"/>
</dbReference>
<dbReference type="Pfam" id="PF00071">
    <property type="entry name" value="Ras"/>
    <property type="match status" value="1"/>
</dbReference>
<dbReference type="PROSITE" id="PS51420">
    <property type="entry name" value="RHO"/>
    <property type="match status" value="1"/>
</dbReference>
<reference evidence="4" key="1">
    <citation type="submission" date="2022-11" db="UniProtKB">
        <authorList>
            <consortium name="WormBaseParasite"/>
        </authorList>
    </citation>
    <scope>IDENTIFICATION</scope>
</reference>
<dbReference type="AlphaFoldDB" id="A0A914NZE0"/>
<keyword evidence="2" id="KW-0342">GTP-binding</keyword>
<evidence type="ECO:0000256" key="1">
    <source>
        <dbReference type="ARBA" id="ARBA00022741"/>
    </source>
</evidence>
<dbReference type="SMART" id="SM00173">
    <property type="entry name" value="RAS"/>
    <property type="match status" value="1"/>
</dbReference>
<name>A0A914NZE0_9BILA</name>
<dbReference type="PROSITE" id="PS51419">
    <property type="entry name" value="RAB"/>
    <property type="match status" value="1"/>
</dbReference>
<evidence type="ECO:0000256" key="2">
    <source>
        <dbReference type="ARBA" id="ARBA00023134"/>
    </source>
</evidence>